<feature type="transmembrane region" description="Helical" evidence="1">
    <location>
        <begin position="68"/>
        <end position="86"/>
    </location>
</feature>
<keyword evidence="4" id="KW-1185">Reference proteome</keyword>
<keyword evidence="1" id="KW-1133">Transmembrane helix</keyword>
<reference evidence="3 4" key="1">
    <citation type="submission" date="2014-08" db="EMBL/GenBank/DDBJ databases">
        <title>Complete genome sequence of Corynebacterium deserti GIMN1.010 (=DSM 45689), isolated from desert sand in western China.</title>
        <authorList>
            <person name="Ruckert C."/>
            <person name="Albersmeier A."/>
            <person name="Kalinowski J."/>
        </authorList>
    </citation>
    <scope>NUCLEOTIDE SEQUENCE [LARGE SCALE GENOMIC DNA]</scope>
    <source>
        <strain evidence="3 4">GIMN1.010</strain>
    </source>
</reference>
<gene>
    <name evidence="3" type="ORF">CDES_11515</name>
</gene>
<keyword evidence="1" id="KW-0812">Transmembrane</keyword>
<accession>A0A0M4CRC0</accession>
<feature type="transmembrane region" description="Helical" evidence="1">
    <location>
        <begin position="123"/>
        <end position="142"/>
    </location>
</feature>
<dbReference type="RefSeq" id="WP_053545580.1">
    <property type="nucleotide sequence ID" value="NZ_CP009220.1"/>
</dbReference>
<keyword evidence="1" id="KW-0472">Membrane</keyword>
<dbReference type="InterPro" id="IPR012867">
    <property type="entry name" value="DUF1648"/>
</dbReference>
<proteinExistence type="predicted"/>
<name>A0A0M4CRC0_9CORY</name>
<feature type="transmembrane region" description="Helical" evidence="1">
    <location>
        <begin position="148"/>
        <end position="170"/>
    </location>
</feature>
<feature type="domain" description="DUF1648" evidence="2">
    <location>
        <begin position="29"/>
        <end position="73"/>
    </location>
</feature>
<dbReference type="OrthoDB" id="9808690at2"/>
<dbReference type="PATRIC" id="fig|931089.4.peg.2329"/>
<dbReference type="STRING" id="931089.CDES_11515"/>
<feature type="transmembrane region" description="Helical" evidence="1">
    <location>
        <begin position="18"/>
        <end position="40"/>
    </location>
</feature>
<dbReference type="Pfam" id="PF07853">
    <property type="entry name" value="DUF1648"/>
    <property type="match status" value="1"/>
</dbReference>
<evidence type="ECO:0000313" key="3">
    <source>
        <dbReference type="EMBL" id="ALC06667.1"/>
    </source>
</evidence>
<sequence>MIARANDMPNLPKLPFNWVWPLIAIGSTVALTALALIVFYPNLPDPMPTHWNADLEADSWSPKTVTNFLFLLLLGPVITILTLLGVQAMLVMQSGAITGPGGAKTANEAHRQWETYKATMTHMGWYLCLLNVIVLVMVINSLRAQPFAAGFVLSLVAIGVATVALVWVLLKKEKEIVKKYPRSPEDQAKRWGIFFNDPDDKRILIENSPGMNFTFNVGHTPGKIAAATVLGLPILILVVVIAV</sequence>
<feature type="transmembrane region" description="Helical" evidence="1">
    <location>
        <begin position="224"/>
        <end position="242"/>
    </location>
</feature>
<dbReference type="EMBL" id="CP009220">
    <property type="protein sequence ID" value="ALC06667.1"/>
    <property type="molecule type" value="Genomic_DNA"/>
</dbReference>
<protein>
    <recommendedName>
        <fullName evidence="2">DUF1648 domain-containing protein</fullName>
    </recommendedName>
</protein>
<evidence type="ECO:0000259" key="2">
    <source>
        <dbReference type="Pfam" id="PF07853"/>
    </source>
</evidence>
<evidence type="ECO:0000256" key="1">
    <source>
        <dbReference type="SAM" id="Phobius"/>
    </source>
</evidence>
<organism evidence="3 4">
    <name type="scientific">Corynebacterium deserti GIMN1.010</name>
    <dbReference type="NCBI Taxonomy" id="931089"/>
    <lineage>
        <taxon>Bacteria</taxon>
        <taxon>Bacillati</taxon>
        <taxon>Actinomycetota</taxon>
        <taxon>Actinomycetes</taxon>
        <taxon>Mycobacteriales</taxon>
        <taxon>Corynebacteriaceae</taxon>
        <taxon>Corynebacterium</taxon>
    </lineage>
</organism>
<dbReference type="KEGG" id="cdx:CDES_11515"/>
<dbReference type="Proteomes" id="UP000068067">
    <property type="component" value="Chromosome"/>
</dbReference>
<evidence type="ECO:0000313" key="4">
    <source>
        <dbReference type="Proteomes" id="UP000068067"/>
    </source>
</evidence>
<dbReference type="AlphaFoldDB" id="A0A0M4CRC0"/>